<dbReference type="STRING" id="3818.A0A444XCK5"/>
<dbReference type="Proteomes" id="UP000289738">
    <property type="component" value="Chromosome B09"/>
</dbReference>
<evidence type="ECO:0000256" key="4">
    <source>
        <dbReference type="ARBA" id="ARBA00022833"/>
    </source>
</evidence>
<accession>A0A444XCK5</accession>
<evidence type="ECO:0000256" key="6">
    <source>
        <dbReference type="SAM" id="MobiDB-lite"/>
    </source>
</evidence>
<evidence type="ECO:0000256" key="3">
    <source>
        <dbReference type="ARBA" id="ARBA00022771"/>
    </source>
</evidence>
<dbReference type="PANTHER" id="PTHR31742">
    <property type="entry name" value="RPA-INTERACTING PROTEIN RPAIN"/>
    <property type="match status" value="1"/>
</dbReference>
<feature type="domain" description="RPA-interacting protein C-terminal" evidence="9">
    <location>
        <begin position="187"/>
        <end position="268"/>
    </location>
</feature>
<dbReference type="GO" id="GO:0008270">
    <property type="term" value="F:zinc ion binding"/>
    <property type="evidence" value="ECO:0007669"/>
    <property type="project" value="UniProtKB-KW"/>
</dbReference>
<name>A0A444XCK5_ARAHY</name>
<evidence type="ECO:0000259" key="9">
    <source>
        <dbReference type="Pfam" id="PF14768"/>
    </source>
</evidence>
<comment type="subcellular location">
    <subcellularLocation>
        <location evidence="1">Nucleus</location>
    </subcellularLocation>
</comment>
<protein>
    <recommendedName>
        <fullName evidence="14">RPA-interacting protein C-terminal domain-containing protein</fullName>
    </recommendedName>
</protein>
<dbReference type="EMBL" id="SDMP01000019">
    <property type="protein sequence ID" value="RYQ87436.1"/>
    <property type="molecule type" value="Genomic_DNA"/>
</dbReference>
<organism evidence="11 12">
    <name type="scientific">Arachis hypogaea</name>
    <name type="common">Peanut</name>
    <dbReference type="NCBI Taxonomy" id="3818"/>
    <lineage>
        <taxon>Eukaryota</taxon>
        <taxon>Viridiplantae</taxon>
        <taxon>Streptophyta</taxon>
        <taxon>Embryophyta</taxon>
        <taxon>Tracheophyta</taxon>
        <taxon>Spermatophyta</taxon>
        <taxon>Magnoliopsida</taxon>
        <taxon>eudicotyledons</taxon>
        <taxon>Gunneridae</taxon>
        <taxon>Pentapetalae</taxon>
        <taxon>rosids</taxon>
        <taxon>fabids</taxon>
        <taxon>Fabales</taxon>
        <taxon>Fabaceae</taxon>
        <taxon>Papilionoideae</taxon>
        <taxon>50 kb inversion clade</taxon>
        <taxon>dalbergioids sensu lato</taxon>
        <taxon>Dalbergieae</taxon>
        <taxon>Pterocarpus clade</taxon>
        <taxon>Arachis</taxon>
    </lineage>
</organism>
<reference evidence="11 12" key="1">
    <citation type="submission" date="2019-01" db="EMBL/GenBank/DDBJ databases">
        <title>Sequencing of cultivated peanut Arachis hypogaea provides insights into genome evolution and oil improvement.</title>
        <authorList>
            <person name="Chen X."/>
        </authorList>
    </citation>
    <scope>NUCLEOTIDE SEQUENCE [LARGE SCALE GENOMIC DNA]</scope>
    <source>
        <strain evidence="12">cv. Fuhuasheng</strain>
        <strain evidence="11">GDAAS-fuhuasheng2018</strain>
        <tissue evidence="11">Leaves</tissue>
    </source>
</reference>
<evidence type="ECO:0000259" key="7">
    <source>
        <dbReference type="Pfam" id="PF14766"/>
    </source>
</evidence>
<dbReference type="InterPro" id="IPR028155">
    <property type="entry name" value="RPA_interact_central"/>
</dbReference>
<dbReference type="Gramene" id="arahy.Tifrunner.gnm2.ann2.Ah19g054900.1">
    <property type="protein sequence ID" value="arahy.Tifrunner.gnm2.ann2.Ah19g054900.1-CDS"/>
    <property type="gene ID" value="arahy.Tifrunner.gnm2.ann2.Ah19g054900"/>
</dbReference>
<dbReference type="Proteomes" id="UP000464620">
    <property type="component" value="Chromosome B09"/>
</dbReference>
<evidence type="ECO:0000256" key="2">
    <source>
        <dbReference type="ARBA" id="ARBA00022723"/>
    </source>
</evidence>
<dbReference type="Pfam" id="PF14767">
    <property type="entry name" value="RPA_interact_M"/>
    <property type="match status" value="1"/>
</dbReference>
<dbReference type="EMBL" id="CP031001">
    <property type="protein sequence ID" value="QHN75914.1"/>
    <property type="molecule type" value="Genomic_DNA"/>
</dbReference>
<feature type="region of interest" description="Disordered" evidence="6">
    <location>
        <begin position="1"/>
        <end position="26"/>
    </location>
</feature>
<keyword evidence="12" id="KW-1185">Reference proteome</keyword>
<evidence type="ECO:0000313" key="12">
    <source>
        <dbReference type="Proteomes" id="UP000289738"/>
    </source>
</evidence>
<proteinExistence type="predicted"/>
<dbReference type="OrthoDB" id="435311at2759"/>
<keyword evidence="5" id="KW-0539">Nucleus</keyword>
<keyword evidence="4" id="KW-0862">Zinc</keyword>
<feature type="domain" description="RPA-interacting protein N-terminal" evidence="7">
    <location>
        <begin position="25"/>
        <end position="59"/>
    </location>
</feature>
<gene>
    <name evidence="11" type="ORF">Ahy_B09g094955</name>
    <name evidence="10" type="ORF">DS421_19g639480</name>
</gene>
<dbReference type="GO" id="GO:0006606">
    <property type="term" value="P:protein import into nucleus"/>
    <property type="evidence" value="ECO:0007669"/>
    <property type="project" value="TreeGrafter"/>
</dbReference>
<reference evidence="10 13" key="2">
    <citation type="submission" date="2020-01" db="EMBL/GenBank/DDBJ databases">
        <title>Genome sequence of Arachis hypogaea, cultivar Shitouqi.</title>
        <authorList>
            <person name="Zhuang W."/>
            <person name="Chen H."/>
            <person name="Varshney R."/>
            <person name="Wang D."/>
            <person name="Ming R."/>
        </authorList>
    </citation>
    <scope>NUCLEOTIDE SEQUENCE [LARGE SCALE GENOMIC DNA]</scope>
    <source>
        <tissue evidence="10">Young leaf</tissue>
    </source>
</reference>
<dbReference type="SMR" id="A0A444XCK5"/>
<sequence>MGKEGITAPLDSPSSTGNPTLTRPSLKSHSQFNWKLKLRENCYNRVREDRSRLLWRLRTSTLKTSHSQQCSPQQQEVDIVRSAFEDIVSDEFQKMKGNSTDTRLFDSEMDDIWEYDGVHSSCQGQCEDILLEMQRIFYEDLDSYPPMQQGLENELDTWEDEVDEYLASAVFEHMQLNEDKAHKEEIWCPICKRGELKEDHKLIYCTHCELRLNKASELTLGFLRERLAEAHTEHLDRGCRLKPKFCVKTQFSLTALYISCEGCETFEVVI</sequence>
<dbReference type="InterPro" id="IPR028159">
    <property type="entry name" value="RPA_interact_C_dom"/>
</dbReference>
<dbReference type="Pfam" id="PF14766">
    <property type="entry name" value="RPA_interact_N"/>
    <property type="match status" value="1"/>
</dbReference>
<feature type="compositionally biased region" description="Polar residues" evidence="6">
    <location>
        <begin position="12"/>
        <end position="26"/>
    </location>
</feature>
<dbReference type="GO" id="GO:0005634">
    <property type="term" value="C:nucleus"/>
    <property type="evidence" value="ECO:0007669"/>
    <property type="project" value="UniProtKB-SubCell"/>
</dbReference>
<keyword evidence="3" id="KW-0863">Zinc-finger</keyword>
<dbReference type="InterPro" id="IPR028156">
    <property type="entry name" value="RIP"/>
</dbReference>
<evidence type="ECO:0000259" key="8">
    <source>
        <dbReference type="Pfam" id="PF14767"/>
    </source>
</evidence>
<evidence type="ECO:0000313" key="11">
    <source>
        <dbReference type="EMBL" id="RYQ87436.1"/>
    </source>
</evidence>
<feature type="domain" description="RPA-interacting protein central" evidence="8">
    <location>
        <begin position="82"/>
        <end position="170"/>
    </location>
</feature>
<dbReference type="AlphaFoldDB" id="A0A444XCK5"/>
<evidence type="ECO:0000256" key="1">
    <source>
        <dbReference type="ARBA" id="ARBA00004123"/>
    </source>
</evidence>
<dbReference type="InterPro" id="IPR028158">
    <property type="entry name" value="RPA_interact_N_dom"/>
</dbReference>
<dbReference type="PANTHER" id="PTHR31742:SF1">
    <property type="entry name" value="RPA-INTERACTING PROTEIN"/>
    <property type="match status" value="1"/>
</dbReference>
<evidence type="ECO:0000313" key="10">
    <source>
        <dbReference type="EMBL" id="QHN75914.1"/>
    </source>
</evidence>
<dbReference type="Pfam" id="PF14768">
    <property type="entry name" value="RPA_interact_C"/>
    <property type="match status" value="1"/>
</dbReference>
<keyword evidence="2" id="KW-0479">Metal-binding</keyword>
<evidence type="ECO:0008006" key="14">
    <source>
        <dbReference type="Google" id="ProtNLM"/>
    </source>
</evidence>
<evidence type="ECO:0000256" key="5">
    <source>
        <dbReference type="ARBA" id="ARBA00023242"/>
    </source>
</evidence>
<evidence type="ECO:0000313" key="13">
    <source>
        <dbReference type="Proteomes" id="UP000464620"/>
    </source>
</evidence>